<name>A0A0P0Z100_9HYPH</name>
<keyword evidence="2 5" id="KW-0812">Transmembrane</keyword>
<dbReference type="PROSITE" id="PS50850">
    <property type="entry name" value="MFS"/>
    <property type="match status" value="1"/>
</dbReference>
<dbReference type="InterPro" id="IPR020846">
    <property type="entry name" value="MFS_dom"/>
</dbReference>
<feature type="transmembrane region" description="Helical" evidence="5">
    <location>
        <begin position="396"/>
        <end position="418"/>
    </location>
</feature>
<dbReference type="OrthoDB" id="9784658at2"/>
<comment type="subcellular location">
    <subcellularLocation>
        <location evidence="1">Membrane</location>
        <topology evidence="1">Multi-pass membrane protein</topology>
    </subcellularLocation>
</comment>
<dbReference type="Gene3D" id="1.20.1250.20">
    <property type="entry name" value="MFS general substrate transporter like domains"/>
    <property type="match status" value="2"/>
</dbReference>
<dbReference type="Pfam" id="PF07690">
    <property type="entry name" value="MFS_1"/>
    <property type="match status" value="1"/>
</dbReference>
<dbReference type="GO" id="GO:0022857">
    <property type="term" value="F:transmembrane transporter activity"/>
    <property type="evidence" value="ECO:0007669"/>
    <property type="project" value="InterPro"/>
</dbReference>
<dbReference type="AlphaFoldDB" id="A0A0P0Z100"/>
<evidence type="ECO:0000256" key="3">
    <source>
        <dbReference type="ARBA" id="ARBA00022989"/>
    </source>
</evidence>
<evidence type="ECO:0000259" key="6">
    <source>
        <dbReference type="PROSITE" id="PS50850"/>
    </source>
</evidence>
<feature type="transmembrane region" description="Helical" evidence="5">
    <location>
        <begin position="173"/>
        <end position="195"/>
    </location>
</feature>
<accession>A0A0P0Z100</accession>
<dbReference type="PANTHER" id="PTHR11662:SF399">
    <property type="entry name" value="FI19708P1-RELATED"/>
    <property type="match status" value="1"/>
</dbReference>
<evidence type="ECO:0000256" key="2">
    <source>
        <dbReference type="ARBA" id="ARBA00022692"/>
    </source>
</evidence>
<feature type="transmembrane region" description="Helical" evidence="5">
    <location>
        <begin position="49"/>
        <end position="68"/>
    </location>
</feature>
<proteinExistence type="predicted"/>
<evidence type="ECO:0000256" key="1">
    <source>
        <dbReference type="ARBA" id="ARBA00004141"/>
    </source>
</evidence>
<dbReference type="InterPro" id="IPR050382">
    <property type="entry name" value="MFS_Na/Anion_cotransporter"/>
</dbReference>
<keyword evidence="4 5" id="KW-0472">Membrane</keyword>
<reference evidence="7" key="1">
    <citation type="journal article" date="2015" name="Proc. Natl. Acad. Sci. U.S.A.">
        <title>Bacterial clade with the ribosomal RNA operon on a small plasmid rather than the chromosome.</title>
        <authorList>
            <person name="Anda M."/>
            <person name="Ohtsubo Y."/>
            <person name="Okubo T."/>
            <person name="Sugawara M."/>
            <person name="Nagata Y."/>
            <person name="Tsuda M."/>
            <person name="Minamisawa K."/>
            <person name="Mitsui H."/>
        </authorList>
    </citation>
    <scope>NUCLEOTIDE SEQUENCE</scope>
    <source>
        <strain evidence="7">JCM 14755</strain>
    </source>
</reference>
<evidence type="ECO:0000256" key="5">
    <source>
        <dbReference type="SAM" id="Phobius"/>
    </source>
</evidence>
<dbReference type="InterPro" id="IPR011701">
    <property type="entry name" value="MFS"/>
</dbReference>
<dbReference type="InterPro" id="IPR036259">
    <property type="entry name" value="MFS_trans_sf"/>
</dbReference>
<feature type="transmembrane region" description="Helical" evidence="5">
    <location>
        <begin position="366"/>
        <end position="390"/>
    </location>
</feature>
<evidence type="ECO:0000256" key="4">
    <source>
        <dbReference type="ARBA" id="ARBA00023136"/>
    </source>
</evidence>
<dbReference type="PANTHER" id="PTHR11662">
    <property type="entry name" value="SOLUTE CARRIER FAMILY 17"/>
    <property type="match status" value="1"/>
</dbReference>
<keyword evidence="3 5" id="KW-1133">Transmembrane helix</keyword>
<dbReference type="GO" id="GO:0016020">
    <property type="term" value="C:membrane"/>
    <property type="evidence" value="ECO:0007669"/>
    <property type="project" value="UniProtKB-SubCell"/>
</dbReference>
<evidence type="ECO:0000313" key="7">
    <source>
        <dbReference type="EMBL" id="BAT27695.1"/>
    </source>
</evidence>
<feature type="transmembrane region" description="Helical" evidence="5">
    <location>
        <begin position="334"/>
        <end position="354"/>
    </location>
</feature>
<dbReference type="EMBL" id="LC066375">
    <property type="protein sequence ID" value="BAT27695.1"/>
    <property type="molecule type" value="Genomic_DNA"/>
</dbReference>
<dbReference type="SUPFAM" id="SSF103473">
    <property type="entry name" value="MFS general substrate transporter"/>
    <property type="match status" value="1"/>
</dbReference>
<organism evidence="7">
    <name type="scientific">Aureimonas frigidaquae</name>
    <dbReference type="NCBI Taxonomy" id="424757"/>
    <lineage>
        <taxon>Bacteria</taxon>
        <taxon>Pseudomonadati</taxon>
        <taxon>Pseudomonadota</taxon>
        <taxon>Alphaproteobacteria</taxon>
        <taxon>Hyphomicrobiales</taxon>
        <taxon>Aurantimonadaceae</taxon>
        <taxon>Aureimonas</taxon>
    </lineage>
</organism>
<sequence>MSSATLAPAGAPASSVRWRIFLVIFALVVINLVDRVALSIAMPTIASEFGLSATMQGLILSSFFWSYAALQIPSGWLIDRFGPRAMVTWATVLWGIFQSLAAVASGGLSLLLTRVGLGGAEAPLFPAGGKLNAAWLSPGERGRGAVIMDCGGPLGAAIGGIVISWLILSLGSWRLAFLVAGLVTIAMGILSWWYLRDRPEDHGGVNAAELSHIRSAGPVGQQAAQAPGRLSPRSLAALCIGRFGWATVFFGLITWGPSYLSAARGMDLKAMGYATFVIFLCGAAGSLTGGFLADAMVNRGYDRGRVAKTMLTLSGLVAALSLIALPRVADPVHAVLLLSVTAFFLLWGSLYWSFPPVLAPSDKVGFVGGAMNCAGSISGIIIPILIGWILDVSNQSYGSVLAFFAAAAGLYVAATLLIDLSGGRATREPAR</sequence>
<feature type="transmembrane region" description="Helical" evidence="5">
    <location>
        <begin position="235"/>
        <end position="253"/>
    </location>
</feature>
<feature type="transmembrane region" description="Helical" evidence="5">
    <location>
        <begin position="273"/>
        <end position="297"/>
    </location>
</feature>
<feature type="transmembrane region" description="Helical" evidence="5">
    <location>
        <begin position="146"/>
        <end position="167"/>
    </location>
</feature>
<feature type="transmembrane region" description="Helical" evidence="5">
    <location>
        <begin position="309"/>
        <end position="328"/>
    </location>
</feature>
<feature type="transmembrane region" description="Helical" evidence="5">
    <location>
        <begin position="88"/>
        <end position="112"/>
    </location>
</feature>
<dbReference type="CDD" id="cd17319">
    <property type="entry name" value="MFS_ExuT_GudP_like"/>
    <property type="match status" value="1"/>
</dbReference>
<feature type="domain" description="Major facilitator superfamily (MFS) profile" evidence="6">
    <location>
        <begin position="20"/>
        <end position="425"/>
    </location>
</feature>
<protein>
    <submittedName>
        <fullName evidence="7">Major facilitator superfamily protein</fullName>
    </submittedName>
</protein>
<dbReference type="RefSeq" id="WP_062226727.1">
    <property type="nucleotide sequence ID" value="NZ_BBWR01000003.1"/>
</dbReference>
<feature type="transmembrane region" description="Helical" evidence="5">
    <location>
        <begin position="20"/>
        <end position="37"/>
    </location>
</feature>